<comment type="caution">
    <text evidence="2">The sequence shown here is derived from an EMBL/GenBank/DDBJ whole genome shotgun (WGS) entry which is preliminary data.</text>
</comment>
<feature type="region of interest" description="Disordered" evidence="1">
    <location>
        <begin position="21"/>
        <end position="91"/>
    </location>
</feature>
<evidence type="ECO:0000256" key="1">
    <source>
        <dbReference type="SAM" id="MobiDB-lite"/>
    </source>
</evidence>
<gene>
    <name evidence="2" type="ORF">MN202_04820</name>
</gene>
<name>A0ABU8C3P4_9GAMM</name>
<dbReference type="Gene3D" id="1.20.120.20">
    <property type="entry name" value="Apolipoprotein"/>
    <property type="match status" value="1"/>
</dbReference>
<keyword evidence="3" id="KW-1185">Reference proteome</keyword>
<sequence>MGWNPIKDIKKAAKNVAKAVEKGAKDVGKTAEKAAQDAGKTAEKAAQDTGKAVEKAAQDTGKTVEKAAQDTGKTVEKAAQDTGKTVEKAAQDTGKTIEKAFQDTGNELHRAGINTADAAVAVGNFAENQARSMAQTLTDAEKRILEGKIVDAIWHMATDSTRYTEENFGTAISESSLLNNVATAAASIYGGPIGAAAYAAWYTYKQTGDLELALKSGVIAGATAKSLSMVNGLPSNTTDQFTKKVLASASIGAAAVAASGGEEKDIIEGFVKGAALTAAREHYKNMTAEEIEGRAPTKRAIPKPKLDPSIEHEYTILRDESGQPILDSTGKFHQIDIRSLPRDASHVGLATTNRDAGFFSETSTPMQTLAKLPYMNDMAYFHDQWAAVAKMEGVMVQATIVPAIILTVSGTDTPLINQTTEEIEEDATAK</sequence>
<organism evidence="2 3">
    <name type="scientific">Rheinheimera muenzenbergensis</name>
    <dbReference type="NCBI Taxonomy" id="1193628"/>
    <lineage>
        <taxon>Bacteria</taxon>
        <taxon>Pseudomonadati</taxon>
        <taxon>Pseudomonadota</taxon>
        <taxon>Gammaproteobacteria</taxon>
        <taxon>Chromatiales</taxon>
        <taxon>Chromatiaceae</taxon>
        <taxon>Rheinheimera</taxon>
    </lineage>
</organism>
<proteinExistence type="predicted"/>
<protein>
    <submittedName>
        <fullName evidence="2">Uncharacterized protein</fullName>
    </submittedName>
</protein>
<dbReference type="RefSeq" id="WP_335734958.1">
    <property type="nucleotide sequence ID" value="NZ_JALAAR010000003.1"/>
</dbReference>
<evidence type="ECO:0000313" key="2">
    <source>
        <dbReference type="EMBL" id="MEH8016541.1"/>
    </source>
</evidence>
<evidence type="ECO:0000313" key="3">
    <source>
        <dbReference type="Proteomes" id="UP001375382"/>
    </source>
</evidence>
<reference evidence="2 3" key="1">
    <citation type="journal article" date="2023" name="Ecotoxicol. Environ. Saf.">
        <title>Mercury remediation potential of mercury-resistant strain Rheinheimera metallidurans sp. nov. isolated from a municipal waste dumping site.</title>
        <authorList>
            <person name="Yadav V."/>
            <person name="Manjhi A."/>
            <person name="Vadakedath N."/>
        </authorList>
    </citation>
    <scope>NUCLEOTIDE SEQUENCE [LARGE SCALE GENOMIC DNA]</scope>
    <source>
        <strain evidence="2 3">E-49</strain>
    </source>
</reference>
<accession>A0ABU8C3P4</accession>
<dbReference type="Proteomes" id="UP001375382">
    <property type="component" value="Unassembled WGS sequence"/>
</dbReference>
<dbReference type="EMBL" id="JALAAR010000003">
    <property type="protein sequence ID" value="MEH8016541.1"/>
    <property type="molecule type" value="Genomic_DNA"/>
</dbReference>